<protein>
    <submittedName>
        <fullName evidence="2">Lytic polysaccharide monooxygenase</fullName>
    </submittedName>
</protein>
<dbReference type="Proteomes" id="UP001165498">
    <property type="component" value="Unassembled WGS sequence"/>
</dbReference>
<feature type="chain" id="PRO_5046585122" evidence="1">
    <location>
        <begin position="35"/>
        <end position="61"/>
    </location>
</feature>
<evidence type="ECO:0000256" key="1">
    <source>
        <dbReference type="SAM" id="SignalP"/>
    </source>
</evidence>
<reference evidence="2" key="1">
    <citation type="submission" date="2022-07" db="EMBL/GenBank/DDBJ databases">
        <title>Tahibacter sp., a new gammaproteobacterium isolated from the silt sample collected at pig farm.</title>
        <authorList>
            <person name="Chen H."/>
        </authorList>
    </citation>
    <scope>NUCLEOTIDE SEQUENCE</scope>
    <source>
        <strain evidence="2">P2K</strain>
    </source>
</reference>
<keyword evidence="2" id="KW-0503">Monooxygenase</keyword>
<dbReference type="GO" id="GO:0004497">
    <property type="term" value="F:monooxygenase activity"/>
    <property type="evidence" value="ECO:0007669"/>
    <property type="project" value="UniProtKB-KW"/>
</dbReference>
<evidence type="ECO:0000313" key="3">
    <source>
        <dbReference type="Proteomes" id="UP001165498"/>
    </source>
</evidence>
<accession>A0ABT1QYF0</accession>
<keyword evidence="2" id="KW-0560">Oxidoreductase</keyword>
<dbReference type="EMBL" id="JANFQO010000028">
    <property type="protein sequence ID" value="MCQ4167324.1"/>
    <property type="molecule type" value="Genomic_DNA"/>
</dbReference>
<organism evidence="2 3">
    <name type="scientific">Tahibacter harae</name>
    <dbReference type="NCBI Taxonomy" id="2963937"/>
    <lineage>
        <taxon>Bacteria</taxon>
        <taxon>Pseudomonadati</taxon>
        <taxon>Pseudomonadota</taxon>
        <taxon>Gammaproteobacteria</taxon>
        <taxon>Lysobacterales</taxon>
        <taxon>Rhodanobacteraceae</taxon>
        <taxon>Tahibacter</taxon>
    </lineage>
</organism>
<gene>
    <name evidence="2" type="ORF">NM961_21630</name>
</gene>
<keyword evidence="3" id="KW-1185">Reference proteome</keyword>
<proteinExistence type="predicted"/>
<name>A0ABT1QYF0_9GAMM</name>
<dbReference type="RefSeq" id="WP_255916547.1">
    <property type="nucleotide sequence ID" value="NZ_JANFQO010000028.1"/>
</dbReference>
<comment type="caution">
    <text evidence="2">The sequence shown here is derived from an EMBL/GenBank/DDBJ whole genome shotgun (WGS) entry which is preliminary data.</text>
</comment>
<sequence length="61" mass="6772">MPIFRLSVFRRMRCLPLFATAPALLAPAALQAHGSMTTPPSRIYTCYLNGAENRPIRPASR</sequence>
<keyword evidence="1" id="KW-0732">Signal</keyword>
<feature type="signal peptide" evidence="1">
    <location>
        <begin position="1"/>
        <end position="34"/>
    </location>
</feature>
<evidence type="ECO:0000313" key="2">
    <source>
        <dbReference type="EMBL" id="MCQ4167324.1"/>
    </source>
</evidence>